<feature type="region of interest" description="Disordered" evidence="1">
    <location>
        <begin position="159"/>
        <end position="181"/>
    </location>
</feature>
<protein>
    <submittedName>
        <fullName evidence="2">Uncharacterized protein</fullName>
    </submittedName>
</protein>
<feature type="compositionally biased region" description="Polar residues" evidence="1">
    <location>
        <begin position="11"/>
        <end position="23"/>
    </location>
</feature>
<dbReference type="AlphaFoldDB" id="A0A6A6QX82"/>
<organism evidence="2 3">
    <name type="scientific">Lophium mytilinum</name>
    <dbReference type="NCBI Taxonomy" id="390894"/>
    <lineage>
        <taxon>Eukaryota</taxon>
        <taxon>Fungi</taxon>
        <taxon>Dikarya</taxon>
        <taxon>Ascomycota</taxon>
        <taxon>Pezizomycotina</taxon>
        <taxon>Dothideomycetes</taxon>
        <taxon>Pleosporomycetidae</taxon>
        <taxon>Mytilinidiales</taxon>
        <taxon>Mytilinidiaceae</taxon>
        <taxon>Lophium</taxon>
    </lineage>
</organism>
<keyword evidence="3" id="KW-1185">Reference proteome</keyword>
<evidence type="ECO:0000313" key="3">
    <source>
        <dbReference type="Proteomes" id="UP000799750"/>
    </source>
</evidence>
<gene>
    <name evidence="2" type="ORF">BU16DRAFT_560341</name>
</gene>
<accession>A0A6A6QX82</accession>
<reference evidence="2" key="1">
    <citation type="journal article" date="2020" name="Stud. Mycol.">
        <title>101 Dothideomycetes genomes: a test case for predicting lifestyles and emergence of pathogens.</title>
        <authorList>
            <person name="Haridas S."/>
            <person name="Albert R."/>
            <person name="Binder M."/>
            <person name="Bloem J."/>
            <person name="Labutti K."/>
            <person name="Salamov A."/>
            <person name="Andreopoulos B."/>
            <person name="Baker S."/>
            <person name="Barry K."/>
            <person name="Bills G."/>
            <person name="Bluhm B."/>
            <person name="Cannon C."/>
            <person name="Castanera R."/>
            <person name="Culley D."/>
            <person name="Daum C."/>
            <person name="Ezra D."/>
            <person name="Gonzalez J."/>
            <person name="Henrissat B."/>
            <person name="Kuo A."/>
            <person name="Liang C."/>
            <person name="Lipzen A."/>
            <person name="Lutzoni F."/>
            <person name="Magnuson J."/>
            <person name="Mondo S."/>
            <person name="Nolan M."/>
            <person name="Ohm R."/>
            <person name="Pangilinan J."/>
            <person name="Park H.-J."/>
            <person name="Ramirez L."/>
            <person name="Alfaro M."/>
            <person name="Sun H."/>
            <person name="Tritt A."/>
            <person name="Yoshinaga Y."/>
            <person name="Zwiers L.-H."/>
            <person name="Turgeon B."/>
            <person name="Goodwin S."/>
            <person name="Spatafora J."/>
            <person name="Crous P."/>
            <person name="Grigoriev I."/>
        </authorList>
    </citation>
    <scope>NUCLEOTIDE SEQUENCE</scope>
    <source>
        <strain evidence="2">CBS 269.34</strain>
    </source>
</reference>
<evidence type="ECO:0000256" key="1">
    <source>
        <dbReference type="SAM" id="MobiDB-lite"/>
    </source>
</evidence>
<feature type="region of interest" description="Disordered" evidence="1">
    <location>
        <begin position="1"/>
        <end position="26"/>
    </location>
</feature>
<name>A0A6A6QX82_9PEZI</name>
<dbReference type="Proteomes" id="UP000799750">
    <property type="component" value="Unassembled WGS sequence"/>
</dbReference>
<sequence length="181" mass="20650">MASKEGAIRASDSSTKNCHNSPTLPLVANLPQKKLSLQSPKTTTESQTQPTTTMCKLLTQIYACRCRREICTTRCEIAQTTSVFCKQPFERSPPASYYPCKKCLGQPEWKGLRERMWRAYNESQYFPYRRPLEWVMNFQGVVVVVPKVVPEVVPLEEEVEEEMQERNEEGGEGPGELKVVN</sequence>
<proteinExistence type="predicted"/>
<dbReference type="EMBL" id="MU004187">
    <property type="protein sequence ID" value="KAF2497031.1"/>
    <property type="molecule type" value="Genomic_DNA"/>
</dbReference>
<evidence type="ECO:0000313" key="2">
    <source>
        <dbReference type="EMBL" id="KAF2497031.1"/>
    </source>
</evidence>